<comment type="caution">
    <text evidence="1">The sequence shown here is derived from an EMBL/GenBank/DDBJ whole genome shotgun (WGS) entry which is preliminary data.</text>
</comment>
<keyword evidence="2" id="KW-1185">Reference proteome</keyword>
<feature type="non-terminal residue" evidence="1">
    <location>
        <position position="221"/>
    </location>
</feature>
<proteinExistence type="predicted"/>
<name>A0ACA9MZZ1_9GLOM</name>
<evidence type="ECO:0000313" key="1">
    <source>
        <dbReference type="EMBL" id="CAG8617468.1"/>
    </source>
</evidence>
<sequence>MECFGGTDDPEYCDKNRIRAEKNEPEAHMSRPKIPLHESDDEVKSLTKSESNGIGVGKGKPTDSCEILDVISIEWKKKIESFKTRFSVIKRDESPVKRKKSAVDEAYENDQEVVGACKVWKLKVENIRGVKSDPPSLKKHDGEVGDNIRMVKCKDIGNSPSFSNNKVNVKVKRVQMKVRVELWRTLTMKKLHGLIIETRSADKDRIGSLVERPFMKNNIGD</sequence>
<dbReference type="Proteomes" id="UP000789702">
    <property type="component" value="Unassembled WGS sequence"/>
</dbReference>
<protein>
    <submittedName>
        <fullName evidence="1">3269_t:CDS:1</fullName>
    </submittedName>
</protein>
<organism evidence="1 2">
    <name type="scientific">Dentiscutata heterogama</name>
    <dbReference type="NCBI Taxonomy" id="1316150"/>
    <lineage>
        <taxon>Eukaryota</taxon>
        <taxon>Fungi</taxon>
        <taxon>Fungi incertae sedis</taxon>
        <taxon>Mucoromycota</taxon>
        <taxon>Glomeromycotina</taxon>
        <taxon>Glomeromycetes</taxon>
        <taxon>Diversisporales</taxon>
        <taxon>Gigasporaceae</taxon>
        <taxon>Dentiscutata</taxon>
    </lineage>
</organism>
<gene>
    <name evidence="1" type="ORF">DHETER_LOCUS7885</name>
</gene>
<dbReference type="EMBL" id="CAJVPU010011742">
    <property type="protein sequence ID" value="CAG8617468.1"/>
    <property type="molecule type" value="Genomic_DNA"/>
</dbReference>
<evidence type="ECO:0000313" key="2">
    <source>
        <dbReference type="Proteomes" id="UP000789702"/>
    </source>
</evidence>
<reference evidence="1" key="1">
    <citation type="submission" date="2021-06" db="EMBL/GenBank/DDBJ databases">
        <authorList>
            <person name="Kallberg Y."/>
            <person name="Tangrot J."/>
            <person name="Rosling A."/>
        </authorList>
    </citation>
    <scope>NUCLEOTIDE SEQUENCE</scope>
    <source>
        <strain evidence="1">IL203A</strain>
    </source>
</reference>
<accession>A0ACA9MZZ1</accession>